<gene>
    <name evidence="1" type="ORF">H8K36_14910</name>
</gene>
<evidence type="ECO:0000313" key="2">
    <source>
        <dbReference type="Proteomes" id="UP000627446"/>
    </source>
</evidence>
<dbReference type="RefSeq" id="WP_186917290.1">
    <property type="nucleotide sequence ID" value="NZ_JACOFZ010000006.1"/>
</dbReference>
<keyword evidence="2" id="KW-1185">Reference proteome</keyword>
<organism evidence="1 2">
    <name type="scientific">Undibacterium nitidum</name>
    <dbReference type="NCBI Taxonomy" id="2762298"/>
    <lineage>
        <taxon>Bacteria</taxon>
        <taxon>Pseudomonadati</taxon>
        <taxon>Pseudomonadota</taxon>
        <taxon>Betaproteobacteria</taxon>
        <taxon>Burkholderiales</taxon>
        <taxon>Oxalobacteraceae</taxon>
        <taxon>Undibacterium</taxon>
    </lineage>
</organism>
<sequence>MTEENQAEKNTKVPFDKNPNNVAEILNRMSTIDEVREWIKHEPFGIWDEYPRGRALLSMLLRGMANCKYGHELTEDIQDLENRWRDGLG</sequence>
<reference evidence="1" key="1">
    <citation type="submission" date="2020-08" db="EMBL/GenBank/DDBJ databases">
        <title>Novel species isolated from subtropical streams in China.</title>
        <authorList>
            <person name="Lu H."/>
        </authorList>
    </citation>
    <scope>NUCLEOTIDE SEQUENCE</scope>
    <source>
        <strain evidence="1">LX22W</strain>
    </source>
</reference>
<protein>
    <submittedName>
        <fullName evidence="1">Uncharacterized protein</fullName>
    </submittedName>
</protein>
<comment type="caution">
    <text evidence="1">The sequence shown here is derived from an EMBL/GenBank/DDBJ whole genome shotgun (WGS) entry which is preliminary data.</text>
</comment>
<dbReference type="Proteomes" id="UP000627446">
    <property type="component" value="Unassembled WGS sequence"/>
</dbReference>
<accession>A0A923KUZ4</accession>
<proteinExistence type="predicted"/>
<dbReference type="AlphaFoldDB" id="A0A923KUZ4"/>
<evidence type="ECO:0000313" key="1">
    <source>
        <dbReference type="EMBL" id="MBC3882677.1"/>
    </source>
</evidence>
<dbReference type="EMBL" id="JACOFZ010000006">
    <property type="protein sequence ID" value="MBC3882677.1"/>
    <property type="molecule type" value="Genomic_DNA"/>
</dbReference>
<name>A0A923KUZ4_9BURK</name>